<sequence>MSSKLIQPPSIAASRRAIPRRTRNPKVFVSFTNSNGRTLSFSDIPNRLRPIFIGKVTEQSSCSSSTNEQQQQVEEGRTVSQIKEELYEALKGINRGIFGVKSDKKTEIEGLVKLLECWNPTPEPTGELDKIGGCWRLIYSTITVLGSKRTKLGLRDFVSLGDLLQQIDIAQGKTVHVLKFDVRGLNLLDGEFRIVASFKISSKSTVEITYESSTIKPEQLMNIFRKNMDLLLGIFNPEGLFEISYLDEDIQVGRDGKGNVFVLERTE</sequence>
<proteinExistence type="inferred from homology"/>
<feature type="domain" description="Plastid lipid-associated protein/fibrillin conserved" evidence="6">
    <location>
        <begin position="81"/>
        <end position="263"/>
    </location>
</feature>
<keyword evidence="3" id="KW-0150">Chloroplast</keyword>
<dbReference type="Pfam" id="PF04755">
    <property type="entry name" value="PAP_fibrillin"/>
    <property type="match status" value="1"/>
</dbReference>
<keyword evidence="8" id="KW-1185">Reference proteome</keyword>
<dbReference type="STRING" id="81985.R0GWS5"/>
<dbReference type="KEGG" id="crb:17883117"/>
<evidence type="ECO:0000313" key="8">
    <source>
        <dbReference type="Proteomes" id="UP000029121"/>
    </source>
</evidence>
<dbReference type="PANTHER" id="PTHR31906">
    <property type="entry name" value="PLASTID-LIPID-ASSOCIATED PROTEIN 4, CHLOROPLASTIC-RELATED"/>
    <property type="match status" value="1"/>
</dbReference>
<evidence type="ECO:0000256" key="2">
    <source>
        <dbReference type="ARBA" id="ARBA00005845"/>
    </source>
</evidence>
<reference evidence="8" key="1">
    <citation type="journal article" date="2013" name="Nat. Genet.">
        <title>The Capsella rubella genome and the genomic consequences of rapid mating system evolution.</title>
        <authorList>
            <person name="Slotte T."/>
            <person name="Hazzouri K.M."/>
            <person name="Agren J.A."/>
            <person name="Koenig D."/>
            <person name="Maumus F."/>
            <person name="Guo Y.L."/>
            <person name="Steige K."/>
            <person name="Platts A.E."/>
            <person name="Escobar J.S."/>
            <person name="Newman L.K."/>
            <person name="Wang W."/>
            <person name="Mandakova T."/>
            <person name="Vello E."/>
            <person name="Smith L.M."/>
            <person name="Henz S.R."/>
            <person name="Steffen J."/>
            <person name="Takuno S."/>
            <person name="Brandvain Y."/>
            <person name="Coop G."/>
            <person name="Andolfatto P."/>
            <person name="Hu T.T."/>
            <person name="Blanchette M."/>
            <person name="Clark R.M."/>
            <person name="Quesneville H."/>
            <person name="Nordborg M."/>
            <person name="Gaut B.S."/>
            <person name="Lysak M.A."/>
            <person name="Jenkins J."/>
            <person name="Grimwood J."/>
            <person name="Chapman J."/>
            <person name="Prochnik S."/>
            <person name="Shu S."/>
            <person name="Rokhsar D."/>
            <person name="Schmutz J."/>
            <person name="Weigel D."/>
            <person name="Wright S.I."/>
        </authorList>
    </citation>
    <scope>NUCLEOTIDE SEQUENCE [LARGE SCALE GENOMIC DNA]</scope>
    <source>
        <strain evidence="8">cv. Monte Gargano</strain>
    </source>
</reference>
<dbReference type="GO" id="GO:0009507">
    <property type="term" value="C:chloroplast"/>
    <property type="evidence" value="ECO:0007669"/>
    <property type="project" value="UniProtKB-SubCell"/>
</dbReference>
<evidence type="ECO:0000256" key="4">
    <source>
        <dbReference type="ARBA" id="ARBA00022640"/>
    </source>
</evidence>
<keyword evidence="5" id="KW-0809">Transit peptide</keyword>
<dbReference type="AlphaFoldDB" id="R0GWS5"/>
<evidence type="ECO:0000256" key="3">
    <source>
        <dbReference type="ARBA" id="ARBA00022528"/>
    </source>
</evidence>
<evidence type="ECO:0000313" key="7">
    <source>
        <dbReference type="EMBL" id="EOA21359.1"/>
    </source>
</evidence>
<evidence type="ECO:0000259" key="6">
    <source>
        <dbReference type="Pfam" id="PF04755"/>
    </source>
</evidence>
<comment type="similarity">
    <text evidence="2">Belongs to the PAP/fibrillin family.</text>
</comment>
<protein>
    <recommendedName>
        <fullName evidence="6">Plastid lipid-associated protein/fibrillin conserved domain-containing protein</fullName>
    </recommendedName>
</protein>
<organism evidence="7 8">
    <name type="scientific">Capsella rubella</name>
    <dbReference type="NCBI Taxonomy" id="81985"/>
    <lineage>
        <taxon>Eukaryota</taxon>
        <taxon>Viridiplantae</taxon>
        <taxon>Streptophyta</taxon>
        <taxon>Embryophyta</taxon>
        <taxon>Tracheophyta</taxon>
        <taxon>Spermatophyta</taxon>
        <taxon>Magnoliopsida</taxon>
        <taxon>eudicotyledons</taxon>
        <taxon>Gunneridae</taxon>
        <taxon>Pentapetalae</taxon>
        <taxon>rosids</taxon>
        <taxon>malvids</taxon>
        <taxon>Brassicales</taxon>
        <taxon>Brassicaceae</taxon>
        <taxon>Camelineae</taxon>
        <taxon>Capsella</taxon>
    </lineage>
</organism>
<name>R0GWS5_9BRAS</name>
<dbReference type="OrthoDB" id="201321at2759"/>
<dbReference type="InterPro" id="IPR039633">
    <property type="entry name" value="PAP"/>
</dbReference>
<dbReference type="eggNOG" id="ENOG502QRU1">
    <property type="taxonomic scope" value="Eukaryota"/>
</dbReference>
<evidence type="ECO:0000256" key="1">
    <source>
        <dbReference type="ARBA" id="ARBA00004229"/>
    </source>
</evidence>
<comment type="subcellular location">
    <subcellularLocation>
        <location evidence="1">Plastid</location>
        <location evidence="1">Chloroplast</location>
    </subcellularLocation>
</comment>
<evidence type="ECO:0000256" key="5">
    <source>
        <dbReference type="ARBA" id="ARBA00022946"/>
    </source>
</evidence>
<gene>
    <name evidence="7" type="ORF">CARUB_v10001722mg</name>
</gene>
<keyword evidence="4" id="KW-0934">Plastid</keyword>
<accession>R0GWS5</accession>
<dbReference type="Proteomes" id="UP000029121">
    <property type="component" value="Unassembled WGS sequence"/>
</dbReference>
<dbReference type="InterPro" id="IPR006843">
    <property type="entry name" value="PAP/fibrillin_dom"/>
</dbReference>
<dbReference type="EMBL" id="KB870810">
    <property type="protein sequence ID" value="EOA21359.1"/>
    <property type="molecule type" value="Genomic_DNA"/>
</dbReference>